<accession>A0ABX4PS11</accession>
<comment type="caution">
    <text evidence="9">The sequence shown here is derived from an EMBL/GenBank/DDBJ whole genome shotgun (WGS) entry which is preliminary data.</text>
</comment>
<dbReference type="InterPro" id="IPR006366">
    <property type="entry name" value="CobA/CysG_C"/>
</dbReference>
<dbReference type="RefSeq" id="WP_100722209.1">
    <property type="nucleotide sequence ID" value="NZ_NPEG01000001.1"/>
</dbReference>
<dbReference type="Gene3D" id="3.30.950.10">
    <property type="entry name" value="Methyltransferase, Cobalt-precorrin-4 Transmethylase, Domain 2"/>
    <property type="match status" value="1"/>
</dbReference>
<evidence type="ECO:0000256" key="6">
    <source>
        <dbReference type="ARBA" id="ARBA00023244"/>
    </source>
</evidence>
<keyword evidence="10" id="KW-1185">Reference proteome</keyword>
<dbReference type="PROSITE" id="PS00839">
    <property type="entry name" value="SUMT_1"/>
    <property type="match status" value="1"/>
</dbReference>
<evidence type="ECO:0000256" key="4">
    <source>
        <dbReference type="ARBA" id="ARBA00022679"/>
    </source>
</evidence>
<dbReference type="InterPro" id="IPR003043">
    <property type="entry name" value="Uropor_MeTrfase_CS"/>
</dbReference>
<dbReference type="InterPro" id="IPR014777">
    <property type="entry name" value="4pyrrole_Mease_sub1"/>
</dbReference>
<protein>
    <recommendedName>
        <fullName evidence="2">uroporphyrinogen-III C-methyltransferase</fullName>
        <ecNumber evidence="2">2.1.1.107</ecNumber>
    </recommendedName>
</protein>
<gene>
    <name evidence="9" type="primary">cobA</name>
    <name evidence="9" type="ORF">CH363_02290</name>
</gene>
<dbReference type="PANTHER" id="PTHR45790">
    <property type="entry name" value="SIROHEME SYNTHASE-RELATED"/>
    <property type="match status" value="1"/>
</dbReference>
<dbReference type="Pfam" id="PF00590">
    <property type="entry name" value="TP_methylase"/>
    <property type="match status" value="1"/>
</dbReference>
<sequence length="264" mass="28828">MNSSVGKVYLVGAGPGNPDLLTIRAVKLLRKADIVLYDDLVSAGVLKYCKKSAVLEYVGKRIGQHSCPQTEINRKLGEYAKQYSNIVRLKGGDPSIYGRAGEEIEYLASLGIDCEILAGVTTASGAASSLGIPLTHREYAREILFLSGHKKTGKNPESFEDLNLEGKTVLVYMGLNSLESIRENLLESGNSGSTPMAFIENATLPNQRLVLANLDTCLDKAEEFQIKTPALLIFGEIVSFYTELQSLKVEGRISDKQLIYSQFS</sequence>
<dbReference type="Gene3D" id="3.40.1010.10">
    <property type="entry name" value="Cobalt-precorrin-4 Transmethylase, Domain 1"/>
    <property type="match status" value="1"/>
</dbReference>
<dbReference type="Proteomes" id="UP000231857">
    <property type="component" value="Unassembled WGS sequence"/>
</dbReference>
<evidence type="ECO:0000256" key="5">
    <source>
        <dbReference type="ARBA" id="ARBA00022691"/>
    </source>
</evidence>
<keyword evidence="5" id="KW-0949">S-adenosyl-L-methionine</keyword>
<evidence type="ECO:0000313" key="10">
    <source>
        <dbReference type="Proteomes" id="UP000231857"/>
    </source>
</evidence>
<reference evidence="9 10" key="1">
    <citation type="submission" date="2017-07" db="EMBL/GenBank/DDBJ databases">
        <title>Leptospira spp. isolated from tropical soils.</title>
        <authorList>
            <person name="Thibeaux R."/>
            <person name="Iraola G."/>
            <person name="Ferres I."/>
            <person name="Bierque E."/>
            <person name="Girault D."/>
            <person name="Soupe-Gilbert M.-E."/>
            <person name="Picardeau M."/>
            <person name="Goarant C."/>
        </authorList>
    </citation>
    <scope>NUCLEOTIDE SEQUENCE [LARGE SCALE GENOMIC DNA]</scope>
    <source>
        <strain evidence="9 10">ATI7-C-A2</strain>
    </source>
</reference>
<dbReference type="EMBL" id="NPEI01000001">
    <property type="protein sequence ID" value="PKA17497.1"/>
    <property type="molecule type" value="Genomic_DNA"/>
</dbReference>
<dbReference type="PANTHER" id="PTHR45790:SF3">
    <property type="entry name" value="S-ADENOSYL-L-METHIONINE-DEPENDENT UROPORPHYRINOGEN III METHYLTRANSFERASE, CHLOROPLASTIC"/>
    <property type="match status" value="1"/>
</dbReference>
<evidence type="ECO:0000256" key="3">
    <source>
        <dbReference type="ARBA" id="ARBA00022603"/>
    </source>
</evidence>
<dbReference type="EC" id="2.1.1.107" evidence="2"/>
<dbReference type="InterPro" id="IPR050161">
    <property type="entry name" value="Siro_Cobalamin_biosynth"/>
</dbReference>
<dbReference type="InterPro" id="IPR035996">
    <property type="entry name" value="4pyrrol_Methylase_sf"/>
</dbReference>
<keyword evidence="4" id="KW-0808">Transferase</keyword>
<dbReference type="InterPro" id="IPR014776">
    <property type="entry name" value="4pyrrole_Mease_sub2"/>
</dbReference>
<dbReference type="InterPro" id="IPR000878">
    <property type="entry name" value="4pyrrol_Mease"/>
</dbReference>
<comment type="similarity">
    <text evidence="1">Belongs to the precorrin methyltransferase family.</text>
</comment>
<evidence type="ECO:0000313" key="9">
    <source>
        <dbReference type="EMBL" id="PKA17497.1"/>
    </source>
</evidence>
<evidence type="ECO:0000256" key="7">
    <source>
        <dbReference type="ARBA" id="ARBA00025705"/>
    </source>
</evidence>
<dbReference type="SUPFAM" id="SSF53790">
    <property type="entry name" value="Tetrapyrrole methylase"/>
    <property type="match status" value="1"/>
</dbReference>
<organism evidence="9 10">
    <name type="scientific">Leptospira haakeii</name>
    <dbReference type="NCBI Taxonomy" id="2023198"/>
    <lineage>
        <taxon>Bacteria</taxon>
        <taxon>Pseudomonadati</taxon>
        <taxon>Spirochaetota</taxon>
        <taxon>Spirochaetia</taxon>
        <taxon>Leptospirales</taxon>
        <taxon>Leptospiraceae</taxon>
        <taxon>Leptospira</taxon>
    </lineage>
</organism>
<dbReference type="NCBIfam" id="TIGR01469">
    <property type="entry name" value="cobA_cysG_Cterm"/>
    <property type="match status" value="1"/>
</dbReference>
<evidence type="ECO:0000256" key="1">
    <source>
        <dbReference type="ARBA" id="ARBA00005879"/>
    </source>
</evidence>
<dbReference type="CDD" id="cd11642">
    <property type="entry name" value="SUMT"/>
    <property type="match status" value="1"/>
</dbReference>
<dbReference type="NCBIfam" id="NF004790">
    <property type="entry name" value="PRK06136.1"/>
    <property type="match status" value="1"/>
</dbReference>
<keyword evidence="3" id="KW-0489">Methyltransferase</keyword>
<evidence type="ECO:0000256" key="2">
    <source>
        <dbReference type="ARBA" id="ARBA00012162"/>
    </source>
</evidence>
<evidence type="ECO:0000259" key="8">
    <source>
        <dbReference type="Pfam" id="PF00590"/>
    </source>
</evidence>
<proteinExistence type="inferred from homology"/>
<comment type="pathway">
    <text evidence="7">Porphyrin-containing compound metabolism; siroheme biosynthesis; precorrin-2 from uroporphyrinogen III: step 1/1.</text>
</comment>
<keyword evidence="6" id="KW-0627">Porphyrin biosynthesis</keyword>
<name>A0ABX4PS11_9LEPT</name>
<feature type="domain" description="Tetrapyrrole methylase" evidence="8">
    <location>
        <begin position="7"/>
        <end position="215"/>
    </location>
</feature>